<comment type="caution">
    <text evidence="1">The sequence shown here is derived from an EMBL/GenBank/DDBJ whole genome shotgun (WGS) entry which is preliminary data.</text>
</comment>
<gene>
    <name evidence="1" type="ORF">FGO68_gene273</name>
</gene>
<evidence type="ECO:0000313" key="2">
    <source>
        <dbReference type="Proteomes" id="UP000785679"/>
    </source>
</evidence>
<dbReference type="AlphaFoldDB" id="A0A8J8T3A5"/>
<accession>A0A8J8T3A5</accession>
<dbReference type="EMBL" id="RRYP01007109">
    <property type="protein sequence ID" value="TNV80732.1"/>
    <property type="molecule type" value="Genomic_DNA"/>
</dbReference>
<evidence type="ECO:0000313" key="1">
    <source>
        <dbReference type="EMBL" id="TNV80732.1"/>
    </source>
</evidence>
<keyword evidence="2" id="KW-1185">Reference proteome</keyword>
<proteinExistence type="predicted"/>
<protein>
    <submittedName>
        <fullName evidence="1">Uncharacterized protein</fullName>
    </submittedName>
</protein>
<reference evidence="1" key="1">
    <citation type="submission" date="2019-06" db="EMBL/GenBank/DDBJ databases">
        <authorList>
            <person name="Zheng W."/>
        </authorList>
    </citation>
    <scope>NUCLEOTIDE SEQUENCE</scope>
    <source>
        <strain evidence="1">QDHG01</strain>
    </source>
</reference>
<dbReference type="Proteomes" id="UP000785679">
    <property type="component" value="Unassembled WGS sequence"/>
</dbReference>
<name>A0A8J8T3A5_HALGN</name>
<sequence length="205" mass="23577">MNKSLPQHYTISVTFLYPSPQDPDSPLLFSQGPLIVLETKVSRALLHTSMGYKGSTFARALLGLAICTFPVEDFRLLLEYAAEESSFYLKGQMNEVSENPQPPKVIANFSDFNKHYKAKEQLYKPIEWRVTFTTASKYPRDSFTYLFPLQSLQDRYGARGKSLFATDKAERARLITICQAKTLKKYNQAFYQLQCEGVSFSHERW</sequence>
<organism evidence="1 2">
    <name type="scientific">Halteria grandinella</name>
    <dbReference type="NCBI Taxonomy" id="5974"/>
    <lineage>
        <taxon>Eukaryota</taxon>
        <taxon>Sar</taxon>
        <taxon>Alveolata</taxon>
        <taxon>Ciliophora</taxon>
        <taxon>Intramacronucleata</taxon>
        <taxon>Spirotrichea</taxon>
        <taxon>Stichotrichia</taxon>
        <taxon>Sporadotrichida</taxon>
        <taxon>Halteriidae</taxon>
        <taxon>Halteria</taxon>
    </lineage>
</organism>